<sequence length="116" mass="13111">MTNPITRMFGEKKQWRQYKARLAALPQPHRAAAEAVEHYLLRVGAVFVSDADGLLQMFDDLVELFEQSAADGTAVRDIVGDDPVAFVEDFITNYPSGRWLTKERERLNEAIARAES</sequence>
<proteinExistence type="predicted"/>
<keyword evidence="2" id="KW-1185">Reference proteome</keyword>
<keyword evidence="1" id="KW-0238">DNA-binding</keyword>
<protein>
    <submittedName>
        <fullName evidence="1">DNA-binding ferritin-like protein (Dps family)</fullName>
    </submittedName>
</protein>
<accession>A0A1T4Z552</accession>
<dbReference type="Gene3D" id="1.10.1900.10">
    <property type="entry name" value="c-terminal domain of poly(a) binding protein"/>
    <property type="match status" value="1"/>
</dbReference>
<dbReference type="EMBL" id="LT796768">
    <property type="protein sequence ID" value="SKB08988.1"/>
    <property type="molecule type" value="Genomic_DNA"/>
</dbReference>
<dbReference type="AlphaFoldDB" id="A0A1T4Z552"/>
<dbReference type="STRING" id="1736691.SAMN06295964_2431"/>
<evidence type="ECO:0000313" key="1">
    <source>
        <dbReference type="EMBL" id="SKB08988.1"/>
    </source>
</evidence>
<dbReference type="SUPFAM" id="SSF158560">
    <property type="entry name" value="BH3980-like"/>
    <property type="match status" value="1"/>
</dbReference>
<dbReference type="RefSeq" id="WP_078700403.1">
    <property type="nucleotide sequence ID" value="NZ_LT796768.1"/>
</dbReference>
<evidence type="ECO:0000313" key="2">
    <source>
        <dbReference type="Proteomes" id="UP000191040"/>
    </source>
</evidence>
<dbReference type="OrthoDB" id="8083683at2"/>
<reference evidence="2" key="1">
    <citation type="submission" date="2017-02" db="EMBL/GenBank/DDBJ databases">
        <authorList>
            <person name="Varghese N."/>
            <person name="Submissions S."/>
        </authorList>
    </citation>
    <scope>NUCLEOTIDE SEQUENCE [LARGE SCALE GENOMIC DNA]</scope>
    <source>
        <strain evidence="2">9H-4</strain>
    </source>
</reference>
<dbReference type="Pfam" id="PF06304">
    <property type="entry name" value="DUF1048"/>
    <property type="match status" value="1"/>
</dbReference>
<dbReference type="GO" id="GO:0003677">
    <property type="term" value="F:DNA binding"/>
    <property type="evidence" value="ECO:0007669"/>
    <property type="project" value="UniProtKB-KW"/>
</dbReference>
<dbReference type="Proteomes" id="UP000191040">
    <property type="component" value="Chromosome I"/>
</dbReference>
<organism evidence="1 2">
    <name type="scientific">Aeromicrobium choanae</name>
    <dbReference type="NCBI Taxonomy" id="1736691"/>
    <lineage>
        <taxon>Bacteria</taxon>
        <taxon>Bacillati</taxon>
        <taxon>Actinomycetota</taxon>
        <taxon>Actinomycetes</taxon>
        <taxon>Propionibacteriales</taxon>
        <taxon>Nocardioidaceae</taxon>
        <taxon>Aeromicrobium</taxon>
    </lineage>
</organism>
<dbReference type="InterPro" id="IPR008316">
    <property type="entry name" value="UCP029876"/>
</dbReference>
<gene>
    <name evidence="1" type="ORF">SAMN06295964_2431</name>
</gene>
<name>A0A1T4Z552_9ACTN</name>